<proteinExistence type="predicted"/>
<comment type="caution">
    <text evidence="2">The sequence shown here is derived from an EMBL/GenBank/DDBJ whole genome shotgun (WGS) entry which is preliminary data.</text>
</comment>
<dbReference type="Proteomes" id="UP000299102">
    <property type="component" value="Unassembled WGS sequence"/>
</dbReference>
<sequence length="97" mass="10379">MGIRLCLYRGDDKLDHRPSSAADTPCPNTATATQPVVEGEGVDKAVSDTLEDSQSDQSLIGGFFDGLDIVDDDDDDVLLESDPENTTIINHDSNIAN</sequence>
<accession>A0A4C1T3R6</accession>
<dbReference type="EMBL" id="BGZK01004401">
    <property type="protein sequence ID" value="GBP08774.1"/>
    <property type="molecule type" value="Genomic_DNA"/>
</dbReference>
<evidence type="ECO:0000256" key="1">
    <source>
        <dbReference type="SAM" id="MobiDB-lite"/>
    </source>
</evidence>
<evidence type="ECO:0000313" key="3">
    <source>
        <dbReference type="Proteomes" id="UP000299102"/>
    </source>
</evidence>
<dbReference type="AlphaFoldDB" id="A0A4C1T3R6"/>
<feature type="region of interest" description="Disordered" evidence="1">
    <location>
        <begin position="12"/>
        <end position="39"/>
    </location>
</feature>
<name>A0A4C1T3R6_EUMVA</name>
<gene>
    <name evidence="2" type="ORF">EVAR_100647_1</name>
</gene>
<evidence type="ECO:0000313" key="2">
    <source>
        <dbReference type="EMBL" id="GBP08774.1"/>
    </source>
</evidence>
<organism evidence="2 3">
    <name type="scientific">Eumeta variegata</name>
    <name type="common">Bagworm moth</name>
    <name type="synonym">Eumeta japonica</name>
    <dbReference type="NCBI Taxonomy" id="151549"/>
    <lineage>
        <taxon>Eukaryota</taxon>
        <taxon>Metazoa</taxon>
        <taxon>Ecdysozoa</taxon>
        <taxon>Arthropoda</taxon>
        <taxon>Hexapoda</taxon>
        <taxon>Insecta</taxon>
        <taxon>Pterygota</taxon>
        <taxon>Neoptera</taxon>
        <taxon>Endopterygota</taxon>
        <taxon>Lepidoptera</taxon>
        <taxon>Glossata</taxon>
        <taxon>Ditrysia</taxon>
        <taxon>Tineoidea</taxon>
        <taxon>Psychidae</taxon>
        <taxon>Oiketicinae</taxon>
        <taxon>Eumeta</taxon>
    </lineage>
</organism>
<reference evidence="2 3" key="1">
    <citation type="journal article" date="2019" name="Commun. Biol.">
        <title>The bagworm genome reveals a unique fibroin gene that provides high tensile strength.</title>
        <authorList>
            <person name="Kono N."/>
            <person name="Nakamura H."/>
            <person name="Ohtoshi R."/>
            <person name="Tomita M."/>
            <person name="Numata K."/>
            <person name="Arakawa K."/>
        </authorList>
    </citation>
    <scope>NUCLEOTIDE SEQUENCE [LARGE SCALE GENOMIC DNA]</scope>
</reference>
<protein>
    <submittedName>
        <fullName evidence="2">Uncharacterized protein</fullName>
    </submittedName>
</protein>
<keyword evidence="3" id="KW-1185">Reference proteome</keyword>